<dbReference type="Pfam" id="PF00069">
    <property type="entry name" value="Pkinase"/>
    <property type="match status" value="1"/>
</dbReference>
<keyword evidence="6 7" id="KW-0067">ATP-binding</keyword>
<dbReference type="InterPro" id="IPR011009">
    <property type="entry name" value="Kinase-like_dom_sf"/>
</dbReference>
<keyword evidence="11" id="KW-1185">Reference proteome</keyword>
<evidence type="ECO:0000256" key="5">
    <source>
        <dbReference type="ARBA" id="ARBA00022777"/>
    </source>
</evidence>
<keyword evidence="5 10" id="KW-0418">Kinase</keyword>
<feature type="compositionally biased region" description="Gly residues" evidence="8">
    <location>
        <begin position="397"/>
        <end position="417"/>
    </location>
</feature>
<name>A0ABU8MBH4_9PSEU</name>
<feature type="compositionally biased region" description="Low complexity" evidence="8">
    <location>
        <begin position="361"/>
        <end position="382"/>
    </location>
</feature>
<evidence type="ECO:0000313" key="11">
    <source>
        <dbReference type="Proteomes" id="UP001369736"/>
    </source>
</evidence>
<dbReference type="InterPro" id="IPR000719">
    <property type="entry name" value="Prot_kinase_dom"/>
</dbReference>
<feature type="compositionally biased region" description="Low complexity" evidence="8">
    <location>
        <begin position="418"/>
        <end position="442"/>
    </location>
</feature>
<accession>A0ABU8MBH4</accession>
<organism evidence="10 11">
    <name type="scientific">Actinomycetospora flava</name>
    <dbReference type="NCBI Taxonomy" id="3129232"/>
    <lineage>
        <taxon>Bacteria</taxon>
        <taxon>Bacillati</taxon>
        <taxon>Actinomycetota</taxon>
        <taxon>Actinomycetes</taxon>
        <taxon>Pseudonocardiales</taxon>
        <taxon>Pseudonocardiaceae</taxon>
        <taxon>Actinomycetospora</taxon>
    </lineage>
</organism>
<dbReference type="PANTHER" id="PTHR43289">
    <property type="entry name" value="MITOGEN-ACTIVATED PROTEIN KINASE KINASE KINASE 20-RELATED"/>
    <property type="match status" value="1"/>
</dbReference>
<feature type="binding site" evidence="7">
    <location>
        <position position="27"/>
    </location>
    <ligand>
        <name>ATP</name>
        <dbReference type="ChEBI" id="CHEBI:30616"/>
    </ligand>
</feature>
<evidence type="ECO:0000256" key="1">
    <source>
        <dbReference type="ARBA" id="ARBA00012513"/>
    </source>
</evidence>
<evidence type="ECO:0000256" key="6">
    <source>
        <dbReference type="ARBA" id="ARBA00022840"/>
    </source>
</evidence>
<proteinExistence type="predicted"/>
<keyword evidence="2" id="KW-0723">Serine/threonine-protein kinase</keyword>
<evidence type="ECO:0000256" key="3">
    <source>
        <dbReference type="ARBA" id="ARBA00022679"/>
    </source>
</evidence>
<dbReference type="EMBL" id="JBBEGM010000010">
    <property type="protein sequence ID" value="MEJ2863977.1"/>
    <property type="molecule type" value="Genomic_DNA"/>
</dbReference>
<comment type="caution">
    <text evidence="10">The sequence shown here is derived from an EMBL/GenBank/DDBJ whole genome shotgun (WGS) entry which is preliminary data.</text>
</comment>
<dbReference type="PANTHER" id="PTHR43289:SF6">
    <property type="entry name" value="SERINE_THREONINE-PROTEIN KINASE NEKL-3"/>
    <property type="match status" value="1"/>
</dbReference>
<dbReference type="Proteomes" id="UP001369736">
    <property type="component" value="Unassembled WGS sequence"/>
</dbReference>
<dbReference type="EC" id="2.7.11.1" evidence="1"/>
<dbReference type="SMART" id="SM00220">
    <property type="entry name" value="S_TKc"/>
    <property type="match status" value="1"/>
</dbReference>
<evidence type="ECO:0000259" key="9">
    <source>
        <dbReference type="PROSITE" id="PS50011"/>
    </source>
</evidence>
<dbReference type="SUPFAM" id="SSF56112">
    <property type="entry name" value="Protein kinase-like (PK-like)"/>
    <property type="match status" value="1"/>
</dbReference>
<protein>
    <recommendedName>
        <fullName evidence="1">non-specific serine/threonine protein kinase</fullName>
        <ecNumber evidence="1">2.7.11.1</ecNumber>
    </recommendedName>
</protein>
<evidence type="ECO:0000256" key="4">
    <source>
        <dbReference type="ARBA" id="ARBA00022741"/>
    </source>
</evidence>
<feature type="compositionally biased region" description="Low complexity" evidence="8">
    <location>
        <begin position="449"/>
        <end position="465"/>
    </location>
</feature>
<dbReference type="CDD" id="cd14014">
    <property type="entry name" value="STKc_PknB_like"/>
    <property type="match status" value="1"/>
</dbReference>
<dbReference type="PROSITE" id="PS00107">
    <property type="entry name" value="PROTEIN_KINASE_ATP"/>
    <property type="match status" value="1"/>
</dbReference>
<evidence type="ECO:0000256" key="7">
    <source>
        <dbReference type="PROSITE-ProRule" id="PRU10141"/>
    </source>
</evidence>
<dbReference type="Gene3D" id="1.10.510.10">
    <property type="entry name" value="Transferase(Phosphotransferase) domain 1"/>
    <property type="match status" value="1"/>
</dbReference>
<gene>
    <name evidence="10" type="ORF">WCD58_22670</name>
</gene>
<sequence>MQTIGHGASSTVYEAQQKSTGRRVALKIVGASTAGGAAERLYSRERAVLAELAGHPNIVSIVDAGEWNGRFWLAMEHCPYGSVVRPGERLDVADAVAVLAGIGSALEAAHRAGLVHCDVKPANLLRNQYGNPALADFGIAKFVLATGQGSTATGYTLDHASPEVLDGERPTGASDVWSLGTALWEMLEGHPPFRRSGEVAQSAVIRRICFDPTPPVTRADVPAELRELIAEMTQKGPADRPALGEVVARAQSLQAVVGMPDPDSWAQTIVAPLPPDHLGAPEAHFSTSGGHPEATSARPSLEELTNYRPGARREWAPPVIAQPEAPARRIRAWPVVAASLLAVLLLGSGSVVTWRFANAESAPAPSAAAPTSSNTTSETSSETPPPSSEPAVPYDGGSTGGYGGGGYVGGGSTGGGSAPDTGATGNPSSAGTSEEGSGENSTSGGGNDGASSGNETGTTTGNDTDAPCDEDGGTAGGGSNSNRGGAGEGTNHCQPSESSSERTPTPKIGTMKLADASCRTAEDKSCASTTAGIVTFRINVTDTTGDRMTDNCKVTVTLRAGSSRGQASGACGATLTYRGASSGQYSVLVKVVANGETKTGDANLTVG</sequence>
<evidence type="ECO:0000256" key="2">
    <source>
        <dbReference type="ARBA" id="ARBA00022527"/>
    </source>
</evidence>
<evidence type="ECO:0000313" key="10">
    <source>
        <dbReference type="EMBL" id="MEJ2863977.1"/>
    </source>
</evidence>
<feature type="domain" description="Protein kinase" evidence="9">
    <location>
        <begin position="1"/>
        <end position="257"/>
    </location>
</feature>
<feature type="region of interest" description="Disordered" evidence="8">
    <location>
        <begin position="361"/>
        <end position="509"/>
    </location>
</feature>
<dbReference type="PROSITE" id="PS50011">
    <property type="entry name" value="PROTEIN_KINASE_DOM"/>
    <property type="match status" value="1"/>
</dbReference>
<dbReference type="GO" id="GO:0004674">
    <property type="term" value="F:protein serine/threonine kinase activity"/>
    <property type="evidence" value="ECO:0007669"/>
    <property type="project" value="UniProtKB-EC"/>
</dbReference>
<dbReference type="RefSeq" id="WP_337705345.1">
    <property type="nucleotide sequence ID" value="NZ_JBBEGM010000010.1"/>
</dbReference>
<keyword evidence="4 7" id="KW-0547">Nucleotide-binding</keyword>
<keyword evidence="3 10" id="KW-0808">Transferase</keyword>
<feature type="compositionally biased region" description="Gly residues" evidence="8">
    <location>
        <begin position="473"/>
        <end position="488"/>
    </location>
</feature>
<evidence type="ECO:0000256" key="8">
    <source>
        <dbReference type="SAM" id="MobiDB-lite"/>
    </source>
</evidence>
<reference evidence="10 11" key="1">
    <citation type="submission" date="2024-03" db="EMBL/GenBank/DDBJ databases">
        <title>Actinomycetospora sp. OC33-EN07, a novel actinomycete isolated from wild orchid (Aerides multiflora).</title>
        <authorList>
            <person name="Suriyachadkun C."/>
        </authorList>
    </citation>
    <scope>NUCLEOTIDE SEQUENCE [LARGE SCALE GENOMIC DNA]</scope>
    <source>
        <strain evidence="10 11">OC33-EN07</strain>
    </source>
</reference>
<dbReference type="InterPro" id="IPR017441">
    <property type="entry name" value="Protein_kinase_ATP_BS"/>
</dbReference>